<comment type="caution">
    <text evidence="3">The sequence shown here is derived from an EMBL/GenBank/DDBJ whole genome shotgun (WGS) entry which is preliminary data.</text>
</comment>
<evidence type="ECO:0000313" key="3">
    <source>
        <dbReference type="EMBL" id="OOM10718.1"/>
    </source>
</evidence>
<evidence type="ECO:0000313" key="4">
    <source>
        <dbReference type="Proteomes" id="UP000191154"/>
    </source>
</evidence>
<keyword evidence="1" id="KW-0472">Membrane</keyword>
<dbReference type="Proteomes" id="UP000191154">
    <property type="component" value="Unassembled WGS sequence"/>
</dbReference>
<name>A0A1S8N2U1_CLOSA</name>
<feature type="domain" description="LiaF transmembrane" evidence="2">
    <location>
        <begin position="7"/>
        <end position="101"/>
    </location>
</feature>
<feature type="transmembrane region" description="Helical" evidence="1">
    <location>
        <begin position="7"/>
        <end position="26"/>
    </location>
</feature>
<protein>
    <recommendedName>
        <fullName evidence="2">LiaF transmembrane domain-containing protein</fullName>
    </recommendedName>
</protein>
<proteinExistence type="predicted"/>
<reference evidence="3 4" key="1">
    <citation type="submission" date="2016-05" db="EMBL/GenBank/DDBJ databases">
        <title>Microbial solvent formation.</title>
        <authorList>
            <person name="Poehlein A."/>
            <person name="Montoya Solano J.D."/>
            <person name="Flitsch S."/>
            <person name="Krabben P."/>
            <person name="Duerre P."/>
            <person name="Daniel R."/>
        </authorList>
    </citation>
    <scope>NUCLEOTIDE SEQUENCE [LARGE SCALE GENOMIC DNA]</scope>
    <source>
        <strain evidence="3 4">L1-8</strain>
    </source>
</reference>
<keyword evidence="1" id="KW-1133">Transmembrane helix</keyword>
<evidence type="ECO:0000256" key="1">
    <source>
        <dbReference type="SAM" id="Phobius"/>
    </source>
</evidence>
<feature type="transmembrane region" description="Helical" evidence="1">
    <location>
        <begin position="32"/>
        <end position="50"/>
    </location>
</feature>
<dbReference type="EMBL" id="LZYZ01000006">
    <property type="protein sequence ID" value="OOM10718.1"/>
    <property type="molecule type" value="Genomic_DNA"/>
</dbReference>
<keyword evidence="1" id="KW-0812">Transmembrane</keyword>
<dbReference type="InterPro" id="IPR054331">
    <property type="entry name" value="LiaF_TM"/>
</dbReference>
<feature type="transmembrane region" description="Helical" evidence="1">
    <location>
        <begin position="80"/>
        <end position="97"/>
    </location>
</feature>
<dbReference type="RefSeq" id="WP_077866392.1">
    <property type="nucleotide sequence ID" value="NZ_LZYZ01000006.1"/>
</dbReference>
<organism evidence="3 4">
    <name type="scientific">Clostridium saccharobutylicum</name>
    <dbReference type="NCBI Taxonomy" id="169679"/>
    <lineage>
        <taxon>Bacteria</taxon>
        <taxon>Bacillati</taxon>
        <taxon>Bacillota</taxon>
        <taxon>Clostridia</taxon>
        <taxon>Eubacteriales</taxon>
        <taxon>Clostridiaceae</taxon>
        <taxon>Clostridium</taxon>
    </lineage>
</organism>
<dbReference type="AlphaFoldDB" id="A0A1S8N2U1"/>
<dbReference type="Pfam" id="PF22570">
    <property type="entry name" value="LiaF-TM"/>
    <property type="match status" value="1"/>
</dbReference>
<gene>
    <name evidence="3" type="ORF">CLOSAC_33390</name>
</gene>
<sequence length="235" mass="26895">MKKERIFWGVLFILAGIFMIMSKLTYFPNVNVFSLLLTVFLVIVIVKSVLHLNFSGILFPIAFICIIYDRQLGITNITPWTVLIAALLGSIGLSMIFHKHIKWNHHNYYHNNDEDYKFEKIDVEDESHVKFKNSFGASIKYINTDKFEQGEFDCSFGAMKLYFDNAVMSNENAVVRINASFSGMELYIPKAWNVDDKTNVFLGSVSEKNRNNQVTTNTLTLVGDVSFSGVEIIYI</sequence>
<dbReference type="STRING" id="169679.CSACC_24710"/>
<accession>A0A1S8N2U1</accession>
<evidence type="ECO:0000259" key="2">
    <source>
        <dbReference type="Pfam" id="PF22570"/>
    </source>
</evidence>